<evidence type="ECO:0000313" key="1">
    <source>
        <dbReference type="EMBL" id="DAF50094.1"/>
    </source>
</evidence>
<sequence length="38" mass="4466">MKKKAKKKVKAKVKTILLTPPKRLTIFPRSEKSPQNRF</sequence>
<name>A0A8S5SGL3_9CAUD</name>
<reference evidence="1" key="1">
    <citation type="journal article" date="2021" name="Proc. Natl. Acad. Sci. U.S.A.">
        <title>A Catalog of Tens of Thousands of Viruses from Human Metagenomes Reveals Hidden Associations with Chronic Diseases.</title>
        <authorList>
            <person name="Tisza M.J."/>
            <person name="Buck C.B."/>
        </authorList>
    </citation>
    <scope>NUCLEOTIDE SEQUENCE</scope>
    <source>
        <strain evidence="1">CtzyE57</strain>
    </source>
</reference>
<proteinExistence type="predicted"/>
<dbReference type="EMBL" id="BK032592">
    <property type="protein sequence ID" value="DAF50094.1"/>
    <property type="molecule type" value="Genomic_DNA"/>
</dbReference>
<organism evidence="1">
    <name type="scientific">Siphoviridae sp. ctzyE57</name>
    <dbReference type="NCBI Taxonomy" id="2827982"/>
    <lineage>
        <taxon>Viruses</taxon>
        <taxon>Duplodnaviria</taxon>
        <taxon>Heunggongvirae</taxon>
        <taxon>Uroviricota</taxon>
        <taxon>Caudoviricetes</taxon>
    </lineage>
</organism>
<accession>A0A8S5SGL3</accession>
<protein>
    <submittedName>
        <fullName evidence="1">Uncharacterized protein</fullName>
    </submittedName>
</protein>